<gene>
    <name evidence="2" type="ORF">EDD32_1069</name>
</gene>
<sequence>MSTMLQKAVTPQMSAAYLDRGLDRVAGYVVPAADVAEVTTTQGLFDLHGLGFAGTPFSPDRPIDVLHVPTAPTAVLVPATGGTDEAGRRATGGTFLERPPFNGTGFAGTGDVVAPLSWLEHTRLTPGARLWRFHPGGAEPELIGSYHGVAFGWQNHLSDDSFHALLPSKYVGPVAKLALGTFAADVRTDDDGAPTVVTIVTVAKDPEKLGFSRTKAGTWAKQLAAAEVPELFEIHASARWHGIPVRIVDQGPDQDGQQMCRVTSLAHDADVAERLGMDKVDVGVYETTVPLSVLTDVVYAQRVPRAWAREGQLAQASSAGPADPAGAPARTASAPRVNVGTPVVTVAPGSPEADHPMSKFAAELQRVAQGLVSVSPTGWTRARVLCRMVGSRGEVMAAVTGAEGKEVPLAGLPGDVARAMSEMRHKAYEPGKGTWFTALVTLERSGKLSLNLDYNNEQKWGRPLEPGQFVEDLRRYPRDDEHTPAWLRERLAADAAAQATDQPGADDAGPTDPAGADDAGPTDPAGGATPRS</sequence>
<dbReference type="Proteomes" id="UP000280726">
    <property type="component" value="Unassembled WGS sequence"/>
</dbReference>
<protein>
    <submittedName>
        <fullName evidence="2">Uncharacterized protein</fullName>
    </submittedName>
</protein>
<accession>A0A3N5A4A1</accession>
<feature type="region of interest" description="Disordered" evidence="1">
    <location>
        <begin position="484"/>
        <end position="532"/>
    </location>
</feature>
<evidence type="ECO:0000256" key="1">
    <source>
        <dbReference type="SAM" id="MobiDB-lite"/>
    </source>
</evidence>
<organism evidence="2 3">
    <name type="scientific">Georgenia muralis</name>
    <dbReference type="NCBI Taxonomy" id="154117"/>
    <lineage>
        <taxon>Bacteria</taxon>
        <taxon>Bacillati</taxon>
        <taxon>Actinomycetota</taxon>
        <taxon>Actinomycetes</taxon>
        <taxon>Micrococcales</taxon>
        <taxon>Bogoriellaceae</taxon>
        <taxon>Georgenia</taxon>
    </lineage>
</organism>
<dbReference type="AlphaFoldDB" id="A0A3N5A4A1"/>
<feature type="region of interest" description="Disordered" evidence="1">
    <location>
        <begin position="314"/>
        <end position="336"/>
    </location>
</feature>
<evidence type="ECO:0000313" key="3">
    <source>
        <dbReference type="Proteomes" id="UP000280726"/>
    </source>
</evidence>
<comment type="caution">
    <text evidence="2">The sequence shown here is derived from an EMBL/GenBank/DDBJ whole genome shotgun (WGS) entry which is preliminary data.</text>
</comment>
<keyword evidence="3" id="KW-1185">Reference proteome</keyword>
<dbReference type="RefSeq" id="WP_123915483.1">
    <property type="nucleotide sequence ID" value="NZ_RKRA01000001.1"/>
</dbReference>
<name>A0A3N5A4A1_9MICO</name>
<dbReference type="InterPro" id="IPR036170">
    <property type="entry name" value="YezG-like_sf"/>
</dbReference>
<feature type="compositionally biased region" description="Low complexity" evidence="1">
    <location>
        <begin position="314"/>
        <end position="335"/>
    </location>
</feature>
<dbReference type="SUPFAM" id="SSF160424">
    <property type="entry name" value="BH3703-like"/>
    <property type="match status" value="1"/>
</dbReference>
<evidence type="ECO:0000313" key="2">
    <source>
        <dbReference type="EMBL" id="RPF26621.1"/>
    </source>
</evidence>
<reference evidence="2 3" key="1">
    <citation type="submission" date="2018-11" db="EMBL/GenBank/DDBJ databases">
        <title>Sequencing the genomes of 1000 actinobacteria strains.</title>
        <authorList>
            <person name="Klenk H.-P."/>
        </authorList>
    </citation>
    <scope>NUCLEOTIDE SEQUENCE [LARGE SCALE GENOMIC DNA]</scope>
    <source>
        <strain evidence="2 3">DSM 14418</strain>
    </source>
</reference>
<proteinExistence type="predicted"/>
<feature type="compositionally biased region" description="Low complexity" evidence="1">
    <location>
        <begin position="493"/>
        <end position="532"/>
    </location>
</feature>
<dbReference type="EMBL" id="RKRA01000001">
    <property type="protein sequence ID" value="RPF26621.1"/>
    <property type="molecule type" value="Genomic_DNA"/>
</dbReference>
<dbReference type="OrthoDB" id="3748032at2"/>